<accession>N6UTU7</accession>
<reference evidence="1 2" key="1">
    <citation type="journal article" date="2012" name="BMC Genomics">
        <title>Genomic basis of broad host range and environmental adaptability of Rhizobium tropici CIAT 899 and Rhizobium sp. PRF 81 which are used in inoculants for common bean (Phaseolus vulgaris L.).</title>
        <authorList>
            <person name="Ormeno-Orrillo E."/>
            <person name="Menna P."/>
            <person name="Almeida L.G."/>
            <person name="Ollero F.J."/>
            <person name="Nicolas M.F."/>
            <person name="Pains Rodrigues E."/>
            <person name="Shigueyoshi Nakatani A."/>
            <person name="Silva Batista J.S."/>
            <person name="Oliveira Chueire L.M."/>
            <person name="Souza R.C."/>
            <person name="Ribeiro Vasconcelos A.T."/>
            <person name="Megias M."/>
            <person name="Hungria M."/>
            <person name="Martinez-Romero E."/>
        </authorList>
    </citation>
    <scope>NUCLEOTIDE SEQUENCE [LARGE SCALE GENOMIC DNA]</scope>
    <source>
        <strain evidence="1 2">PRF 81</strain>
    </source>
</reference>
<dbReference type="AlphaFoldDB" id="N6UTU7"/>
<dbReference type="SUPFAM" id="SSF53335">
    <property type="entry name" value="S-adenosyl-L-methionine-dependent methyltransferases"/>
    <property type="match status" value="1"/>
</dbReference>
<sequence>MKNDELATSKDINLAAVELDYEGFRKLASNPHLSVHERIGFPDAYRERFEEAIFRDICEKLPSLTSSKKVILDIGPGCANLPRMLIDLCERNDHRLILVDSEEMLRQLPDAPHVTKVSGFFPNNIEAVRSAANGPIDAVLSYSVLQYLFVETNPFHVMDVLVDLLAEGGEILFGDIPNASKRRRFFLSQAGIRFHREFTGRDDLPPLPSPSAGQGLIDDAVLQGLISRAHSMSCDAYLVPQPSSLPMANRRDDLLVRKP</sequence>
<dbReference type="Proteomes" id="UP000012429">
    <property type="component" value="Unassembled WGS sequence"/>
</dbReference>
<gene>
    <name evidence="1" type="ORF">RHSP_76930</name>
</gene>
<keyword evidence="2" id="KW-1185">Reference proteome</keyword>
<evidence type="ECO:0000313" key="1">
    <source>
        <dbReference type="EMBL" id="ENN84231.1"/>
    </source>
</evidence>
<dbReference type="STRING" id="363754.RHSP_76930"/>
<evidence type="ECO:0000313" key="2">
    <source>
        <dbReference type="Proteomes" id="UP000012429"/>
    </source>
</evidence>
<protein>
    <recommendedName>
        <fullName evidence="3">Methyltransferase domain-containing protein</fullName>
    </recommendedName>
</protein>
<comment type="caution">
    <text evidence="1">The sequence shown here is derived from an EMBL/GenBank/DDBJ whole genome shotgun (WGS) entry which is preliminary data.</text>
</comment>
<proteinExistence type="predicted"/>
<organism evidence="1 2">
    <name type="scientific">Rhizobium freirei PRF 81</name>
    <dbReference type="NCBI Taxonomy" id="363754"/>
    <lineage>
        <taxon>Bacteria</taxon>
        <taxon>Pseudomonadati</taxon>
        <taxon>Pseudomonadota</taxon>
        <taxon>Alphaproteobacteria</taxon>
        <taxon>Hyphomicrobiales</taxon>
        <taxon>Rhizobiaceae</taxon>
        <taxon>Rhizobium/Agrobacterium group</taxon>
        <taxon>Rhizobium</taxon>
    </lineage>
</organism>
<dbReference type="Gene3D" id="3.40.50.150">
    <property type="entry name" value="Vaccinia Virus protein VP39"/>
    <property type="match status" value="1"/>
</dbReference>
<dbReference type="EMBL" id="AQHN01000089">
    <property type="protein sequence ID" value="ENN84231.1"/>
    <property type="molecule type" value="Genomic_DNA"/>
</dbReference>
<dbReference type="RefSeq" id="WP_004127206.1">
    <property type="nucleotide sequence ID" value="NZ_AQHN01000089.1"/>
</dbReference>
<dbReference type="InterPro" id="IPR029063">
    <property type="entry name" value="SAM-dependent_MTases_sf"/>
</dbReference>
<dbReference type="PATRIC" id="fig|363754.4.peg.6064"/>
<name>N6UTU7_9HYPH</name>
<evidence type="ECO:0008006" key="3">
    <source>
        <dbReference type="Google" id="ProtNLM"/>
    </source>
</evidence>